<evidence type="ECO:0000313" key="2">
    <source>
        <dbReference type="EMBL" id="EZP77589.1"/>
    </source>
</evidence>
<dbReference type="EMBL" id="AOTZ01000004">
    <property type="protein sequence ID" value="EZP77589.1"/>
    <property type="molecule type" value="Genomic_DNA"/>
</dbReference>
<dbReference type="Pfam" id="PF09524">
    <property type="entry name" value="Phg_2220_C"/>
    <property type="match status" value="1"/>
</dbReference>
<dbReference type="NCBIfam" id="TIGR02220">
    <property type="entry name" value="phg_TIGR02220"/>
    <property type="match status" value="1"/>
</dbReference>
<accession>A0ABC9VGN2</accession>
<reference evidence="2 3" key="1">
    <citation type="journal article" date="2014" name="Appl. Microbiol. Biotechnol.">
        <title>Transformable facultative thermophile Geobacillus stearothermophilus NUB3621 as a host strain for metabolic engineering.</title>
        <authorList>
            <person name="Blanchard K."/>
            <person name="Robic S."/>
            <person name="Matsumura I."/>
        </authorList>
    </citation>
    <scope>NUCLEOTIDE SEQUENCE [LARGE SCALE GENOMIC DNA]</scope>
    <source>
        <strain evidence="2 3">NUB3621</strain>
    </source>
</reference>
<keyword evidence="3" id="KW-1185">Reference proteome</keyword>
<evidence type="ECO:0000313" key="3">
    <source>
        <dbReference type="Proteomes" id="UP000023566"/>
    </source>
</evidence>
<organism evidence="2 3">
    <name type="scientific">Parageobacillus genomosp. 1</name>
    <dbReference type="NCBI Taxonomy" id="1295642"/>
    <lineage>
        <taxon>Bacteria</taxon>
        <taxon>Bacillati</taxon>
        <taxon>Bacillota</taxon>
        <taxon>Bacilli</taxon>
        <taxon>Bacillales</taxon>
        <taxon>Anoxybacillaceae</taxon>
        <taxon>Parageobacillus</taxon>
    </lineage>
</organism>
<name>A0ABC9VGN2_9BACL</name>
<evidence type="ECO:0000259" key="1">
    <source>
        <dbReference type="Pfam" id="PF09524"/>
    </source>
</evidence>
<proteinExistence type="predicted"/>
<gene>
    <name evidence="2" type="ORF">H839_08149</name>
</gene>
<dbReference type="InterPro" id="IPR011741">
    <property type="entry name" value="Phg_2220_C"/>
</dbReference>
<sequence>MLTGHPIVDEIGKINFEGTVIPHNWFNVIKFDSGKPDVVAIVLLSEIVYWYRPAIIKDELTGRIKEVRKRFKADLLQRSYDSFAEQFGFTKRQVKDALKRLEDAGLIVREFRNIHVDGKAFANVLFIRLNPEKVLEITFGQGGVTLERQGYDVETSGVLRSNVRGYDVETSDKYRDYNTEITTENTTNISIPYREIVDYLNKKAGTSYRHTSKKTQQLIRARWNEGFRLDDFKTVIDKKVAEWLNDPKMNKYLRPETLFGTKFESYLNQKGGVKNGASNPYSNLF</sequence>
<dbReference type="RefSeq" id="WP_052351457.1">
    <property type="nucleotide sequence ID" value="NZ_CM002692.1"/>
</dbReference>
<protein>
    <submittedName>
        <fullName evidence="2">Primosome, DnaD subunit</fullName>
    </submittedName>
</protein>
<feature type="domain" description="Phage conserved hypothetical protein C-terminal" evidence="1">
    <location>
        <begin position="196"/>
        <end position="268"/>
    </location>
</feature>
<dbReference type="Proteomes" id="UP000023566">
    <property type="component" value="Chromosome"/>
</dbReference>
<dbReference type="AlphaFoldDB" id="A0ABC9VGN2"/>
<comment type="caution">
    <text evidence="2">The sequence shown here is derived from an EMBL/GenBank/DDBJ whole genome shotgun (WGS) entry which is preliminary data.</text>
</comment>